<evidence type="ECO:0000256" key="2">
    <source>
        <dbReference type="ARBA" id="ARBA00023239"/>
    </source>
</evidence>
<dbReference type="PANTHER" id="PTHR22789">
    <property type="entry name" value="FUCULOSE PHOSPHATE ALDOLASE"/>
    <property type="match status" value="1"/>
</dbReference>
<dbReference type="Pfam" id="PF00596">
    <property type="entry name" value="Aldolase_II"/>
    <property type="match status" value="1"/>
</dbReference>
<keyword evidence="2" id="KW-0456">Lyase</keyword>
<evidence type="ECO:0000313" key="5">
    <source>
        <dbReference type="Proteomes" id="UP000831775"/>
    </source>
</evidence>
<organism evidence="4 5">
    <name type="scientific">Leucobacter rhizosphaerae</name>
    <dbReference type="NCBI Taxonomy" id="2932245"/>
    <lineage>
        <taxon>Bacteria</taxon>
        <taxon>Bacillati</taxon>
        <taxon>Actinomycetota</taxon>
        <taxon>Actinomycetes</taxon>
        <taxon>Micrococcales</taxon>
        <taxon>Microbacteriaceae</taxon>
        <taxon>Leucobacter</taxon>
    </lineage>
</organism>
<evidence type="ECO:0000313" key="4">
    <source>
        <dbReference type="EMBL" id="UOQ60476.1"/>
    </source>
</evidence>
<feature type="domain" description="Class II aldolase/adducin N-terminal" evidence="3">
    <location>
        <begin position="10"/>
        <end position="220"/>
    </location>
</feature>
<name>A0ABY4FVZ5_9MICO</name>
<dbReference type="RefSeq" id="WP_244686147.1">
    <property type="nucleotide sequence ID" value="NZ_CP095043.1"/>
</dbReference>
<keyword evidence="1" id="KW-0479">Metal-binding</keyword>
<dbReference type="EMBL" id="CP095043">
    <property type="protein sequence ID" value="UOQ60476.1"/>
    <property type="molecule type" value="Genomic_DNA"/>
</dbReference>
<evidence type="ECO:0000259" key="3">
    <source>
        <dbReference type="SMART" id="SM01007"/>
    </source>
</evidence>
<dbReference type="InterPro" id="IPR001303">
    <property type="entry name" value="Aldolase_II/adducin_N"/>
</dbReference>
<sequence length="257" mass="27923">MTDTAHSRIAEIVDLTRRAGDPEREFAILAEGNTSLRTADDRMLVKATGTSMSEAGPESFVEVDLPSYWAAIDEGPEGDDEFVRELFSRATTWGRGRPSVESVLHAVCQRLDGVDAVLHTHPVPVNALLCSDRADLLIEGSLFPDQIVVMGRHPLMVPYIDPGLPLARAVSNALREHIDRHGERPRVIYLRNHGVFALAGSAEEALSITQMTVKCAEVLGAALSIGGPVFLSDAHASRIDTRPDELLRRTMLAGEIG</sequence>
<dbReference type="SMART" id="SM01007">
    <property type="entry name" value="Aldolase_II"/>
    <property type="match status" value="1"/>
</dbReference>
<dbReference type="Proteomes" id="UP000831775">
    <property type="component" value="Chromosome"/>
</dbReference>
<dbReference type="InterPro" id="IPR050197">
    <property type="entry name" value="Aldolase_class_II_sugar_metab"/>
</dbReference>
<protein>
    <submittedName>
        <fullName evidence="4">Class II aldolase/adducin family protein</fullName>
    </submittedName>
</protein>
<dbReference type="SUPFAM" id="SSF53639">
    <property type="entry name" value="AraD/HMP-PK domain-like"/>
    <property type="match status" value="1"/>
</dbReference>
<proteinExistence type="predicted"/>
<dbReference type="Gene3D" id="3.40.225.10">
    <property type="entry name" value="Class II aldolase/adducin N-terminal domain"/>
    <property type="match status" value="1"/>
</dbReference>
<evidence type="ECO:0000256" key="1">
    <source>
        <dbReference type="ARBA" id="ARBA00022723"/>
    </source>
</evidence>
<keyword evidence="5" id="KW-1185">Reference proteome</keyword>
<reference evidence="4 5" key="1">
    <citation type="submission" date="2022-04" db="EMBL/GenBank/DDBJ databases">
        <title>Leucobacter sp. isolated from rhizosphere of onion.</title>
        <authorList>
            <person name="Won M."/>
            <person name="Lee C.-M."/>
            <person name="Woen H.-Y."/>
            <person name="Kwon S.-W."/>
        </authorList>
    </citation>
    <scope>NUCLEOTIDE SEQUENCE [LARGE SCALE GENOMIC DNA]</scope>
    <source>
        <strain evidence="4 5">H25R-14</strain>
    </source>
</reference>
<gene>
    <name evidence="4" type="ORF">MUN76_00345</name>
</gene>
<dbReference type="InterPro" id="IPR036409">
    <property type="entry name" value="Aldolase_II/adducin_N_sf"/>
</dbReference>
<dbReference type="PANTHER" id="PTHR22789:SF0">
    <property type="entry name" value="3-OXO-TETRONATE 4-PHOSPHATE DECARBOXYLASE-RELATED"/>
    <property type="match status" value="1"/>
</dbReference>
<accession>A0ABY4FVZ5</accession>